<name>A0ABS1GG27_9AQUI</name>
<dbReference type="InterPro" id="IPR037518">
    <property type="entry name" value="MPN"/>
</dbReference>
<proteinExistence type="inferred from homology"/>
<evidence type="ECO:0000313" key="9">
    <source>
        <dbReference type="Proteomes" id="UP000772812"/>
    </source>
</evidence>
<protein>
    <submittedName>
        <fullName evidence="8">JAB domain-containing protein</fullName>
    </submittedName>
</protein>
<dbReference type="Pfam" id="PF04002">
    <property type="entry name" value="RadC"/>
    <property type="match status" value="1"/>
</dbReference>
<dbReference type="PANTHER" id="PTHR30471">
    <property type="entry name" value="DNA REPAIR PROTEIN RADC"/>
    <property type="match status" value="1"/>
</dbReference>
<dbReference type="Gene3D" id="3.40.140.10">
    <property type="entry name" value="Cytidine Deaminase, domain 2"/>
    <property type="match status" value="1"/>
</dbReference>
<organism evidence="8 9">
    <name type="scientific">Persephonella atlantica</name>
    <dbReference type="NCBI Taxonomy" id="2699429"/>
    <lineage>
        <taxon>Bacteria</taxon>
        <taxon>Pseudomonadati</taxon>
        <taxon>Aquificota</taxon>
        <taxon>Aquificia</taxon>
        <taxon>Aquificales</taxon>
        <taxon>Hydrogenothermaceae</taxon>
        <taxon>Persephonella</taxon>
    </lineage>
</organism>
<dbReference type="InterPro" id="IPR001405">
    <property type="entry name" value="UPF0758"/>
</dbReference>
<evidence type="ECO:0000259" key="7">
    <source>
        <dbReference type="PROSITE" id="PS50249"/>
    </source>
</evidence>
<evidence type="ECO:0000256" key="6">
    <source>
        <dbReference type="RuleBase" id="RU003797"/>
    </source>
</evidence>
<dbReference type="PROSITE" id="PS50249">
    <property type="entry name" value="MPN"/>
    <property type="match status" value="1"/>
</dbReference>
<keyword evidence="9" id="KW-1185">Reference proteome</keyword>
<evidence type="ECO:0000256" key="2">
    <source>
        <dbReference type="ARBA" id="ARBA00022723"/>
    </source>
</evidence>
<keyword evidence="5" id="KW-0482">Metalloprotease</keyword>
<evidence type="ECO:0000256" key="5">
    <source>
        <dbReference type="ARBA" id="ARBA00023049"/>
    </source>
</evidence>
<reference evidence="8 9" key="1">
    <citation type="journal article" date="2021" name="Syst. Appl. Microbiol.">
        <title>Persephonella atlantica sp. nov.: How to adapt to physico-chemical gradients in high temperature hydrothermal habitats.</title>
        <authorList>
            <person name="Francois D.X."/>
            <person name="Godfroy A."/>
            <person name="Mathien C."/>
            <person name="Aube J."/>
            <person name="Cathalot C."/>
            <person name="Lesongeur F."/>
            <person name="L'Haridon S."/>
            <person name="Philippon X."/>
            <person name="Roussel E.G."/>
        </authorList>
    </citation>
    <scope>NUCLEOTIDE SEQUENCE [LARGE SCALE GENOMIC DNA]</scope>
    <source>
        <strain evidence="8 9">MO1340</strain>
    </source>
</reference>
<evidence type="ECO:0000313" key="8">
    <source>
        <dbReference type="EMBL" id="MBK3331870.1"/>
    </source>
</evidence>
<dbReference type="NCBIfam" id="NF000642">
    <property type="entry name" value="PRK00024.1"/>
    <property type="match status" value="1"/>
</dbReference>
<dbReference type="EMBL" id="JAACYA010000001">
    <property type="protein sequence ID" value="MBK3331870.1"/>
    <property type="molecule type" value="Genomic_DNA"/>
</dbReference>
<keyword evidence="2" id="KW-0479">Metal-binding</keyword>
<dbReference type="RefSeq" id="WP_200673271.1">
    <property type="nucleotide sequence ID" value="NZ_JAACYA010000001.1"/>
</dbReference>
<dbReference type="Proteomes" id="UP000772812">
    <property type="component" value="Unassembled WGS sequence"/>
</dbReference>
<dbReference type="InterPro" id="IPR046778">
    <property type="entry name" value="UPF0758_N"/>
</dbReference>
<feature type="domain" description="MPN" evidence="7">
    <location>
        <begin position="108"/>
        <end position="229"/>
    </location>
</feature>
<evidence type="ECO:0000256" key="3">
    <source>
        <dbReference type="ARBA" id="ARBA00022801"/>
    </source>
</evidence>
<dbReference type="NCBIfam" id="TIGR00608">
    <property type="entry name" value="radc"/>
    <property type="match status" value="1"/>
</dbReference>
<comment type="similarity">
    <text evidence="6">Belongs to the UPF0758 family.</text>
</comment>
<gene>
    <name evidence="8" type="ORF">GWK41_02160</name>
</gene>
<dbReference type="InterPro" id="IPR025657">
    <property type="entry name" value="RadC_JAB"/>
</dbReference>
<evidence type="ECO:0000256" key="4">
    <source>
        <dbReference type="ARBA" id="ARBA00022833"/>
    </source>
</evidence>
<sequence>MGFKKVLYRKKIKELPEELLPREKALRYGIESLSDVELLAILLGQGTKDMNVLGLADKILQGKSLESLKNITLEELLKIKGIGKAKALQVLAISEILKRIEEEEEKLLFSSPDDVYKHIKWLAKEKQEKMIAIYTNTMNQFLGEETVAIGSVNVVNVKPRDIFIPALRYNAYGIILVHNHPEGECEPSKEDIQFTQMIKNLSIQMGFELLDHIIVCKKGYFSFASNRAI</sequence>
<comment type="caution">
    <text evidence="8">The sequence shown here is derived from an EMBL/GenBank/DDBJ whole genome shotgun (WGS) entry which is preliminary data.</text>
</comment>
<keyword evidence="4" id="KW-0862">Zinc</keyword>
<accession>A0ABS1GG27</accession>
<keyword evidence="1" id="KW-0645">Protease</keyword>
<dbReference type="CDD" id="cd08071">
    <property type="entry name" value="MPN_DUF2466"/>
    <property type="match status" value="1"/>
</dbReference>
<dbReference type="PANTHER" id="PTHR30471:SF3">
    <property type="entry name" value="UPF0758 PROTEIN YEES-RELATED"/>
    <property type="match status" value="1"/>
</dbReference>
<dbReference type="SUPFAM" id="SSF102712">
    <property type="entry name" value="JAB1/MPN domain"/>
    <property type="match status" value="1"/>
</dbReference>
<dbReference type="Pfam" id="PF20582">
    <property type="entry name" value="UPF0758_N"/>
    <property type="match status" value="1"/>
</dbReference>
<keyword evidence="3" id="KW-0378">Hydrolase</keyword>
<evidence type="ECO:0000256" key="1">
    <source>
        <dbReference type="ARBA" id="ARBA00022670"/>
    </source>
</evidence>